<proteinExistence type="predicted"/>
<dbReference type="PANTHER" id="PTHR38116:SF1">
    <property type="entry name" value="BZIP DOMAIN-CONTAINING PROTEIN"/>
    <property type="match status" value="1"/>
</dbReference>
<dbReference type="AlphaFoldDB" id="A0AAE8M482"/>
<dbReference type="EMBL" id="ONZP01000107">
    <property type="protein sequence ID" value="SPJ73840.1"/>
    <property type="molecule type" value="Genomic_DNA"/>
</dbReference>
<feature type="compositionally biased region" description="Basic residues" evidence="1">
    <location>
        <begin position="16"/>
        <end position="32"/>
    </location>
</feature>
<dbReference type="Proteomes" id="UP001187734">
    <property type="component" value="Unassembled WGS sequence"/>
</dbReference>
<feature type="region of interest" description="Disordered" evidence="1">
    <location>
        <begin position="1"/>
        <end position="47"/>
    </location>
</feature>
<dbReference type="Pfam" id="PF11905">
    <property type="entry name" value="DUF3425"/>
    <property type="match status" value="1"/>
</dbReference>
<reference evidence="2" key="1">
    <citation type="submission" date="2018-03" db="EMBL/GenBank/DDBJ databases">
        <authorList>
            <person name="Guldener U."/>
        </authorList>
    </citation>
    <scope>NUCLEOTIDE SEQUENCE</scope>
</reference>
<evidence type="ECO:0000313" key="3">
    <source>
        <dbReference type="Proteomes" id="UP001187734"/>
    </source>
</evidence>
<feature type="compositionally biased region" description="Basic and acidic residues" evidence="1">
    <location>
        <begin position="1"/>
        <end position="15"/>
    </location>
</feature>
<evidence type="ECO:0008006" key="4">
    <source>
        <dbReference type="Google" id="ProtNLM"/>
    </source>
</evidence>
<feature type="compositionally biased region" description="Basic and acidic residues" evidence="1">
    <location>
        <begin position="33"/>
        <end position="47"/>
    </location>
</feature>
<evidence type="ECO:0000256" key="1">
    <source>
        <dbReference type="SAM" id="MobiDB-lite"/>
    </source>
</evidence>
<gene>
    <name evidence="2" type="ORF">FTOL_03570</name>
</gene>
<comment type="caution">
    <text evidence="2">The sequence shown here is derived from an EMBL/GenBank/DDBJ whole genome shotgun (WGS) entry which is preliminary data.</text>
</comment>
<dbReference type="PANTHER" id="PTHR38116">
    <property type="entry name" value="CHROMOSOME 7, WHOLE GENOME SHOTGUN SEQUENCE"/>
    <property type="match status" value="1"/>
</dbReference>
<accession>A0AAE8M482</accession>
<dbReference type="InterPro" id="IPR021833">
    <property type="entry name" value="DUF3425"/>
</dbReference>
<protein>
    <recommendedName>
        <fullName evidence="4">BZIP domain-containing protein</fullName>
    </recommendedName>
</protein>
<organism evidence="2 3">
    <name type="scientific">Fusarium torulosum</name>
    <dbReference type="NCBI Taxonomy" id="33205"/>
    <lineage>
        <taxon>Eukaryota</taxon>
        <taxon>Fungi</taxon>
        <taxon>Dikarya</taxon>
        <taxon>Ascomycota</taxon>
        <taxon>Pezizomycotina</taxon>
        <taxon>Sordariomycetes</taxon>
        <taxon>Hypocreomycetidae</taxon>
        <taxon>Hypocreales</taxon>
        <taxon>Nectriaceae</taxon>
        <taxon>Fusarium</taxon>
    </lineage>
</organism>
<name>A0AAE8M482_9HYPO</name>
<evidence type="ECO:0000313" key="2">
    <source>
        <dbReference type="EMBL" id="SPJ73840.1"/>
    </source>
</evidence>
<sequence>MGRATHNPDKTESSRQHRKLQNRRNQRARRQRLKGEDSEAHQELPPFEVKRWRVDEVNTSSCQDTNTDITTMCMSHPKCCIVPSTTDQGTVFQIPPPATYPDQDITMASDHQPLNFNFPLPSDHLLHLIQYNVFRAFISIKRTLNTVSSDPTTCPVFGPCLDDTMHCPPSPNIPPSLVPTTLQLTRYHFPWINIIPFPRVRDNLIRREGRFDNWELWQDLVGDLMSSTTADWQRGTPVSFSAPIRGLEQPPILLSGSYVDTDEVTTGRNGLIIWGEPHDMQSWEATPGFLAKWAWAVEGCNELVEISNHWRMRRGEEPIRLATSISEIYT</sequence>
<keyword evidence="3" id="KW-1185">Reference proteome</keyword>